<accession>A0A0R1RTY1</accession>
<keyword evidence="3 10" id="KW-0662">Pyridine nucleotide biosynthesis</keyword>
<dbReference type="InterPro" id="IPR014729">
    <property type="entry name" value="Rossmann-like_a/b/a_fold"/>
</dbReference>
<dbReference type="CDD" id="cd02165">
    <property type="entry name" value="NMNAT"/>
    <property type="match status" value="1"/>
</dbReference>
<dbReference type="SUPFAM" id="SSF52374">
    <property type="entry name" value="Nucleotidylyl transferase"/>
    <property type="match status" value="1"/>
</dbReference>
<dbReference type="EMBL" id="AZFF01000001">
    <property type="protein sequence ID" value="KRL57381.1"/>
    <property type="molecule type" value="Genomic_DNA"/>
</dbReference>
<dbReference type="UniPathway" id="UPA00253">
    <property type="reaction ID" value="UER00332"/>
</dbReference>
<evidence type="ECO:0000256" key="1">
    <source>
        <dbReference type="ARBA" id="ARBA00002324"/>
    </source>
</evidence>
<comment type="function">
    <text evidence="1 10">Catalyzes the reversible adenylation of nicotinate mononucleotide (NaMN) to nicotinic acid adenine dinucleotide (NaAD).</text>
</comment>
<dbReference type="NCBIfam" id="NF000840">
    <property type="entry name" value="PRK00071.1-3"/>
    <property type="match status" value="1"/>
</dbReference>
<keyword evidence="7 10" id="KW-0067">ATP-binding</keyword>
<dbReference type="InterPro" id="IPR005248">
    <property type="entry name" value="NadD/NMNAT"/>
</dbReference>
<comment type="pathway">
    <text evidence="2 10">Cofactor biosynthesis; NAD(+) biosynthesis; deamido-NAD(+) from nicotinate D-ribonucleotide: step 1/1.</text>
</comment>
<evidence type="ECO:0000256" key="10">
    <source>
        <dbReference type="HAMAP-Rule" id="MF_00244"/>
    </source>
</evidence>
<dbReference type="Proteomes" id="UP000051999">
    <property type="component" value="Unassembled WGS sequence"/>
</dbReference>
<evidence type="ECO:0000256" key="3">
    <source>
        <dbReference type="ARBA" id="ARBA00022642"/>
    </source>
</evidence>
<evidence type="ECO:0000256" key="2">
    <source>
        <dbReference type="ARBA" id="ARBA00005019"/>
    </source>
</evidence>
<dbReference type="HAMAP" id="MF_00244">
    <property type="entry name" value="NaMN_adenylyltr"/>
    <property type="match status" value="1"/>
</dbReference>
<keyword evidence="5 10" id="KW-0548">Nucleotidyltransferase</keyword>
<dbReference type="PATRIC" id="fig|1114972.6.peg.396"/>
<organism evidence="12 13">
    <name type="scientific">Furfurilactobacillus rossiae DSM 15814</name>
    <dbReference type="NCBI Taxonomy" id="1114972"/>
    <lineage>
        <taxon>Bacteria</taxon>
        <taxon>Bacillati</taxon>
        <taxon>Bacillota</taxon>
        <taxon>Bacilli</taxon>
        <taxon>Lactobacillales</taxon>
        <taxon>Lactobacillaceae</taxon>
        <taxon>Furfurilactobacillus</taxon>
    </lineage>
</organism>
<evidence type="ECO:0000256" key="8">
    <source>
        <dbReference type="ARBA" id="ARBA00023027"/>
    </source>
</evidence>
<name>A0A0R1RTY1_9LACO</name>
<feature type="domain" description="Cytidyltransferase-like" evidence="11">
    <location>
        <begin position="30"/>
        <end position="186"/>
    </location>
</feature>
<dbReference type="NCBIfam" id="NF000841">
    <property type="entry name" value="PRK00071.1-4"/>
    <property type="match status" value="1"/>
</dbReference>
<comment type="catalytic activity">
    <reaction evidence="9 10">
        <text>nicotinate beta-D-ribonucleotide + ATP + H(+) = deamido-NAD(+) + diphosphate</text>
        <dbReference type="Rhea" id="RHEA:22860"/>
        <dbReference type="ChEBI" id="CHEBI:15378"/>
        <dbReference type="ChEBI" id="CHEBI:30616"/>
        <dbReference type="ChEBI" id="CHEBI:33019"/>
        <dbReference type="ChEBI" id="CHEBI:57502"/>
        <dbReference type="ChEBI" id="CHEBI:58437"/>
        <dbReference type="EC" id="2.7.7.18"/>
    </reaction>
</comment>
<dbReference type="Pfam" id="PF01467">
    <property type="entry name" value="CTP_transf_like"/>
    <property type="match status" value="1"/>
</dbReference>
<dbReference type="GO" id="GO:0005524">
    <property type="term" value="F:ATP binding"/>
    <property type="evidence" value="ECO:0007669"/>
    <property type="project" value="UniProtKB-KW"/>
</dbReference>
<protein>
    <recommendedName>
        <fullName evidence="10">Probable nicotinate-nucleotide adenylyltransferase</fullName>
        <ecNumber evidence="10">2.7.7.18</ecNumber>
    </recommendedName>
    <alternativeName>
        <fullName evidence="10">Deamido-NAD(+) diphosphorylase</fullName>
    </alternativeName>
    <alternativeName>
        <fullName evidence="10">Deamido-NAD(+) pyrophosphorylase</fullName>
    </alternativeName>
    <alternativeName>
        <fullName evidence="10">Nicotinate mononucleotide adenylyltransferase</fullName>
        <shortName evidence="10">NaMN adenylyltransferase</shortName>
    </alternativeName>
</protein>
<dbReference type="OrthoDB" id="5295945at2"/>
<evidence type="ECO:0000256" key="6">
    <source>
        <dbReference type="ARBA" id="ARBA00022741"/>
    </source>
</evidence>
<comment type="caution">
    <text evidence="12">The sequence shown here is derived from an EMBL/GenBank/DDBJ whole genome shotgun (WGS) entry which is preliminary data.</text>
</comment>
<evidence type="ECO:0000259" key="11">
    <source>
        <dbReference type="Pfam" id="PF01467"/>
    </source>
</evidence>
<dbReference type="GO" id="GO:0004515">
    <property type="term" value="F:nicotinate-nucleotide adenylyltransferase activity"/>
    <property type="evidence" value="ECO:0007669"/>
    <property type="project" value="UniProtKB-UniRule"/>
</dbReference>
<proteinExistence type="inferred from homology"/>
<dbReference type="InterPro" id="IPR004821">
    <property type="entry name" value="Cyt_trans-like"/>
</dbReference>
<dbReference type="PANTHER" id="PTHR39321">
    <property type="entry name" value="NICOTINATE-NUCLEOTIDE ADENYLYLTRANSFERASE-RELATED"/>
    <property type="match status" value="1"/>
</dbReference>
<dbReference type="AlphaFoldDB" id="A0A0R1RTY1"/>
<evidence type="ECO:0000256" key="7">
    <source>
        <dbReference type="ARBA" id="ARBA00022840"/>
    </source>
</evidence>
<evidence type="ECO:0000256" key="5">
    <source>
        <dbReference type="ARBA" id="ARBA00022695"/>
    </source>
</evidence>
<dbReference type="GO" id="GO:0009435">
    <property type="term" value="P:NAD+ biosynthetic process"/>
    <property type="evidence" value="ECO:0007669"/>
    <property type="project" value="UniProtKB-UniRule"/>
</dbReference>
<dbReference type="STRING" id="1114972.FD35_GL000395"/>
<evidence type="ECO:0000313" key="12">
    <source>
        <dbReference type="EMBL" id="KRL57381.1"/>
    </source>
</evidence>
<evidence type="ECO:0000256" key="4">
    <source>
        <dbReference type="ARBA" id="ARBA00022679"/>
    </source>
</evidence>
<keyword evidence="8 10" id="KW-0520">NAD</keyword>
<keyword evidence="4 10" id="KW-0808">Transferase</keyword>
<keyword evidence="13" id="KW-1185">Reference proteome</keyword>
<gene>
    <name evidence="10" type="primary">nadD</name>
    <name evidence="12" type="ORF">FD35_GL000395</name>
</gene>
<evidence type="ECO:0000313" key="13">
    <source>
        <dbReference type="Proteomes" id="UP000051999"/>
    </source>
</evidence>
<keyword evidence="6 10" id="KW-0547">Nucleotide-binding</keyword>
<evidence type="ECO:0000256" key="9">
    <source>
        <dbReference type="ARBA" id="ARBA00048721"/>
    </source>
</evidence>
<dbReference type="RefSeq" id="WP_017261717.1">
    <property type="nucleotide sequence ID" value="NZ_AUAW01000001.1"/>
</dbReference>
<dbReference type="NCBIfam" id="TIGR00482">
    <property type="entry name" value="nicotinate (nicotinamide) nucleotide adenylyltransferase"/>
    <property type="match status" value="1"/>
</dbReference>
<dbReference type="eggNOG" id="COG1057">
    <property type="taxonomic scope" value="Bacteria"/>
</dbReference>
<reference evidence="12 13" key="1">
    <citation type="journal article" date="2015" name="Genome Announc.">
        <title>Expanding the biotechnology potential of lactobacilli through comparative genomics of 213 strains and associated genera.</title>
        <authorList>
            <person name="Sun Z."/>
            <person name="Harris H.M."/>
            <person name="McCann A."/>
            <person name="Guo C."/>
            <person name="Argimon S."/>
            <person name="Zhang W."/>
            <person name="Yang X."/>
            <person name="Jeffery I.B."/>
            <person name="Cooney J.C."/>
            <person name="Kagawa T.F."/>
            <person name="Liu W."/>
            <person name="Song Y."/>
            <person name="Salvetti E."/>
            <person name="Wrobel A."/>
            <person name="Rasinkangas P."/>
            <person name="Parkhill J."/>
            <person name="Rea M.C."/>
            <person name="O'Sullivan O."/>
            <person name="Ritari J."/>
            <person name="Douillard F.P."/>
            <person name="Paul Ross R."/>
            <person name="Yang R."/>
            <person name="Briner A.E."/>
            <person name="Felis G.E."/>
            <person name="de Vos W.M."/>
            <person name="Barrangou R."/>
            <person name="Klaenhammer T.R."/>
            <person name="Caufield P.W."/>
            <person name="Cui Y."/>
            <person name="Zhang H."/>
            <person name="O'Toole P.W."/>
        </authorList>
    </citation>
    <scope>NUCLEOTIDE SEQUENCE [LARGE SCALE GENOMIC DNA]</scope>
    <source>
        <strain evidence="12 13">DSM 15814</strain>
    </source>
</reference>
<sequence>MITSTLTTKQTGTQVMTEMVTEMPKQRVGILGGTFNPPHLGHLIIADQVGKQLGLNKVLFMPNAQPPHIDPKLAIDPLLRARMVRRAIFGNPLFDLEMSEIQRGGKSYTYDTMVDLKTRHPKTEYYFIIGGDEVAYLPKWHRIDELAKIVTFVGVGRAGYKKQTPYPVIWVDVPTIDISSSMIRDRVKRGQSIRYLVPEAVEAYIKEHQLYHE</sequence>
<dbReference type="Gene3D" id="3.40.50.620">
    <property type="entry name" value="HUPs"/>
    <property type="match status" value="1"/>
</dbReference>
<comment type="similarity">
    <text evidence="10">Belongs to the NadD family.</text>
</comment>
<dbReference type="EC" id="2.7.7.18" evidence="10"/>
<dbReference type="PANTHER" id="PTHR39321:SF3">
    <property type="entry name" value="PHOSPHOPANTETHEINE ADENYLYLTRANSFERASE"/>
    <property type="match status" value="1"/>
</dbReference>